<dbReference type="AlphaFoldDB" id="A0A699Z346"/>
<accession>A0A699Z346</accession>
<evidence type="ECO:0000313" key="2">
    <source>
        <dbReference type="EMBL" id="GFH17003.1"/>
    </source>
</evidence>
<reference evidence="2 3" key="1">
    <citation type="submission" date="2020-02" db="EMBL/GenBank/DDBJ databases">
        <title>Draft genome sequence of Haematococcus lacustris strain NIES-144.</title>
        <authorList>
            <person name="Morimoto D."/>
            <person name="Nakagawa S."/>
            <person name="Yoshida T."/>
            <person name="Sawayama S."/>
        </authorList>
    </citation>
    <scope>NUCLEOTIDE SEQUENCE [LARGE SCALE GENOMIC DNA]</scope>
    <source>
        <strain evidence="2 3">NIES-144</strain>
    </source>
</reference>
<name>A0A699Z346_HAELA</name>
<gene>
    <name evidence="2" type="ORF">HaLaN_13534</name>
</gene>
<keyword evidence="3" id="KW-1185">Reference proteome</keyword>
<sequence length="98" mass="9899">MASSQSLGCSQEHVAQLRQPPAGGPDALAHVLLGCLNAGQGRGTREAPIELSDDTGDEADADDDQDMDVMDPMSGDDAPLPAALTESPGAAGESLPLT</sequence>
<protein>
    <submittedName>
        <fullName evidence="2">Uncharacterized protein</fullName>
    </submittedName>
</protein>
<feature type="compositionally biased region" description="Acidic residues" evidence="1">
    <location>
        <begin position="51"/>
        <end position="69"/>
    </location>
</feature>
<dbReference type="EMBL" id="BLLF01001082">
    <property type="protein sequence ID" value="GFH17003.1"/>
    <property type="molecule type" value="Genomic_DNA"/>
</dbReference>
<evidence type="ECO:0000313" key="3">
    <source>
        <dbReference type="Proteomes" id="UP000485058"/>
    </source>
</evidence>
<dbReference type="Proteomes" id="UP000485058">
    <property type="component" value="Unassembled WGS sequence"/>
</dbReference>
<organism evidence="2 3">
    <name type="scientific">Haematococcus lacustris</name>
    <name type="common">Green alga</name>
    <name type="synonym">Haematococcus pluvialis</name>
    <dbReference type="NCBI Taxonomy" id="44745"/>
    <lineage>
        <taxon>Eukaryota</taxon>
        <taxon>Viridiplantae</taxon>
        <taxon>Chlorophyta</taxon>
        <taxon>core chlorophytes</taxon>
        <taxon>Chlorophyceae</taxon>
        <taxon>CS clade</taxon>
        <taxon>Chlamydomonadales</taxon>
        <taxon>Haematococcaceae</taxon>
        <taxon>Haematococcus</taxon>
    </lineage>
</organism>
<comment type="caution">
    <text evidence="2">The sequence shown here is derived from an EMBL/GenBank/DDBJ whole genome shotgun (WGS) entry which is preliminary data.</text>
</comment>
<proteinExistence type="predicted"/>
<evidence type="ECO:0000256" key="1">
    <source>
        <dbReference type="SAM" id="MobiDB-lite"/>
    </source>
</evidence>
<feature type="region of interest" description="Disordered" evidence="1">
    <location>
        <begin position="1"/>
        <end position="98"/>
    </location>
</feature>